<dbReference type="EMBL" id="CANTFL010000188">
    <property type="protein sequence ID" value="CAI5717831.1"/>
    <property type="molecule type" value="Genomic_DNA"/>
</dbReference>
<name>A0AAV0TBG7_HYABA</name>
<evidence type="ECO:0000313" key="2">
    <source>
        <dbReference type="Proteomes" id="UP001162031"/>
    </source>
</evidence>
<proteinExistence type="predicted"/>
<dbReference type="AlphaFoldDB" id="A0AAV0TBG7"/>
<comment type="caution">
    <text evidence="1">The sequence shown here is derived from an EMBL/GenBank/DDBJ whole genome shotgun (WGS) entry which is preliminary data.</text>
</comment>
<evidence type="ECO:0008006" key="3">
    <source>
        <dbReference type="Google" id="ProtNLM"/>
    </source>
</evidence>
<accession>A0AAV0TBG7</accession>
<gene>
    <name evidence="1" type="ORF">HBR001_LOCUS1895</name>
</gene>
<organism evidence="1 2">
    <name type="scientific">Hyaloperonospora brassicae</name>
    <name type="common">Brassica downy mildew</name>
    <name type="synonym">Peronospora brassicae</name>
    <dbReference type="NCBI Taxonomy" id="162125"/>
    <lineage>
        <taxon>Eukaryota</taxon>
        <taxon>Sar</taxon>
        <taxon>Stramenopiles</taxon>
        <taxon>Oomycota</taxon>
        <taxon>Peronosporomycetes</taxon>
        <taxon>Peronosporales</taxon>
        <taxon>Peronosporaceae</taxon>
        <taxon>Hyaloperonospora</taxon>
    </lineage>
</organism>
<dbReference type="Proteomes" id="UP001162031">
    <property type="component" value="Unassembled WGS sequence"/>
</dbReference>
<sequence length="225" mass="24743">MNRQNLQQLVCSVFLVNGSPPFCGSILSSVSLKVVAEFTVSTSAPATAGVRAEQTALLATEDSYKHYGPNAAPPKLLVNTVIPKSAGAKYGFNGVEGGLHAAAPAISKQYHIREQGLLVVEDLAGSRFINWIPRQILEVIIRYRAKELLIAESDLARLEAYDRLRLKGSDQKNPNTLSHWPQLSTKNRLFPDRSILNILSPLNEHHVKNMLGMKALQFTTSTIEL</sequence>
<keyword evidence="2" id="KW-1185">Reference proteome</keyword>
<reference evidence="1" key="1">
    <citation type="submission" date="2022-12" db="EMBL/GenBank/DDBJ databases">
        <authorList>
            <person name="Webb A."/>
        </authorList>
    </citation>
    <scope>NUCLEOTIDE SEQUENCE</scope>
    <source>
        <strain evidence="1">Hp1</strain>
    </source>
</reference>
<evidence type="ECO:0000313" key="1">
    <source>
        <dbReference type="EMBL" id="CAI5717831.1"/>
    </source>
</evidence>
<protein>
    <recommendedName>
        <fullName evidence="3">RxLR effector candidate protein</fullName>
    </recommendedName>
</protein>